<dbReference type="EMBL" id="CZBE01000003">
    <property type="protein sequence ID" value="CUP34743.1"/>
    <property type="molecule type" value="Genomic_DNA"/>
</dbReference>
<evidence type="ECO:0000313" key="3">
    <source>
        <dbReference type="Proteomes" id="UP000095765"/>
    </source>
</evidence>
<sequence>MKFRQLGPHRVRINLSRDELDTMGLSYDMLDYSSARTRALLFSLLEKACADTGFKPAGRVLVEAYPDESGGCRIEFSGSAGAAQRWRVKRSAQLPVIYAFDDVDTLIACAVKLFGRCAQRIRKSALYHTGKNWMLAVYPARERQDDTLMLLDEFARRCGEGTLAKAWLGEHARTVVDDNAVGLLCAYFG</sequence>
<dbReference type="Proteomes" id="UP000095765">
    <property type="component" value="Unassembled WGS sequence"/>
</dbReference>
<reference evidence="2 3" key="1">
    <citation type="submission" date="2015-09" db="EMBL/GenBank/DDBJ databases">
        <authorList>
            <consortium name="Pathogen Informatics"/>
        </authorList>
    </citation>
    <scope>NUCLEOTIDE SEQUENCE [LARGE SCALE GENOMIC DNA]</scope>
    <source>
        <strain evidence="2 3">2789STDY5834939</strain>
    </source>
</reference>
<organism evidence="2 3">
    <name type="scientific">Anaerotruncus colihominis</name>
    <dbReference type="NCBI Taxonomy" id="169435"/>
    <lineage>
        <taxon>Bacteria</taxon>
        <taxon>Bacillati</taxon>
        <taxon>Bacillota</taxon>
        <taxon>Clostridia</taxon>
        <taxon>Eubacteriales</taxon>
        <taxon>Oscillospiraceae</taxon>
        <taxon>Anaerotruncus</taxon>
    </lineage>
</organism>
<dbReference type="InterPro" id="IPR008681">
    <property type="entry name" value="Neg-reg_MecA"/>
</dbReference>
<gene>
    <name evidence="2" type="ORF">ERS852551_00509</name>
</gene>
<dbReference type="Gene3D" id="3.30.70.1950">
    <property type="match status" value="1"/>
</dbReference>
<evidence type="ECO:0000256" key="1">
    <source>
        <dbReference type="ARBA" id="ARBA00005397"/>
    </source>
</evidence>
<accession>A0A174MED5</accession>
<name>A0A174MED5_9FIRM</name>
<dbReference type="RefSeq" id="WP_055244003.1">
    <property type="nucleotide sequence ID" value="NZ_CABIWA010000006.1"/>
</dbReference>
<evidence type="ECO:0000313" key="2">
    <source>
        <dbReference type="EMBL" id="CUP34743.1"/>
    </source>
</evidence>
<dbReference type="Pfam" id="PF05389">
    <property type="entry name" value="MecA"/>
    <property type="match status" value="2"/>
</dbReference>
<protein>
    <submittedName>
        <fullName evidence="2">Adaptor protein</fullName>
    </submittedName>
</protein>
<dbReference type="AlphaFoldDB" id="A0A174MED5"/>
<comment type="similarity">
    <text evidence="1">Belongs to the MecA family.</text>
</comment>
<dbReference type="InterPro" id="IPR038471">
    <property type="entry name" value="MecA_C_sf"/>
</dbReference>
<proteinExistence type="inferred from homology"/>
<dbReference type="OrthoDB" id="1856465at2"/>